<protein>
    <submittedName>
        <fullName evidence="1">Uncharacterized protein</fullName>
    </submittedName>
</protein>
<dbReference type="Gramene" id="rna30274">
    <property type="protein sequence ID" value="RHN55140.1"/>
    <property type="gene ID" value="gene30274"/>
</dbReference>
<dbReference type="EMBL" id="PSQE01000005">
    <property type="protein sequence ID" value="RHN55140.1"/>
    <property type="molecule type" value="Genomic_DNA"/>
</dbReference>
<sequence>MPELFFKHARTKNTPKIPKTPRVEPSQQEIYELQTMASYLLQANAYLRKWLAEEALPKIPYDLVPPPVTIAENLPPEFWLQGPSLLTIQTMNYYTMLDSANLRKWTIEELCAKTGLPPPPFVFDYKAILTSVDDA</sequence>
<name>A0A396HP77_MEDTR</name>
<proteinExistence type="predicted"/>
<dbReference type="Proteomes" id="UP000265566">
    <property type="component" value="Chromosome 5"/>
</dbReference>
<comment type="caution">
    <text evidence="1">The sequence shown here is derived from an EMBL/GenBank/DDBJ whole genome shotgun (WGS) entry which is preliminary data.</text>
</comment>
<dbReference type="AlphaFoldDB" id="A0A396HP77"/>
<accession>A0A396HP77</accession>
<evidence type="ECO:0000313" key="1">
    <source>
        <dbReference type="EMBL" id="RHN55140.1"/>
    </source>
</evidence>
<reference evidence="1" key="1">
    <citation type="journal article" date="2018" name="Nat. Plants">
        <title>Whole-genome landscape of Medicago truncatula symbiotic genes.</title>
        <authorList>
            <person name="Pecrix Y."/>
            <person name="Gamas P."/>
            <person name="Carrere S."/>
        </authorList>
    </citation>
    <scope>NUCLEOTIDE SEQUENCE</scope>
    <source>
        <tissue evidence="1">Leaves</tissue>
    </source>
</reference>
<gene>
    <name evidence="1" type="ORF">MtrunA17_Chr5g0414481</name>
</gene>
<organism evidence="1">
    <name type="scientific">Medicago truncatula</name>
    <name type="common">Barrel medic</name>
    <name type="synonym">Medicago tribuloides</name>
    <dbReference type="NCBI Taxonomy" id="3880"/>
    <lineage>
        <taxon>Eukaryota</taxon>
        <taxon>Viridiplantae</taxon>
        <taxon>Streptophyta</taxon>
        <taxon>Embryophyta</taxon>
        <taxon>Tracheophyta</taxon>
        <taxon>Spermatophyta</taxon>
        <taxon>Magnoliopsida</taxon>
        <taxon>eudicotyledons</taxon>
        <taxon>Gunneridae</taxon>
        <taxon>Pentapetalae</taxon>
        <taxon>rosids</taxon>
        <taxon>fabids</taxon>
        <taxon>Fabales</taxon>
        <taxon>Fabaceae</taxon>
        <taxon>Papilionoideae</taxon>
        <taxon>50 kb inversion clade</taxon>
        <taxon>NPAAA clade</taxon>
        <taxon>Hologalegina</taxon>
        <taxon>IRL clade</taxon>
        <taxon>Trifolieae</taxon>
        <taxon>Medicago</taxon>
    </lineage>
</organism>